<feature type="signal peptide" evidence="2">
    <location>
        <begin position="1"/>
        <end position="18"/>
    </location>
</feature>
<feature type="region of interest" description="Disordered" evidence="1">
    <location>
        <begin position="270"/>
        <end position="291"/>
    </location>
</feature>
<evidence type="ECO:0000256" key="1">
    <source>
        <dbReference type="SAM" id="MobiDB-lite"/>
    </source>
</evidence>
<feature type="region of interest" description="Disordered" evidence="1">
    <location>
        <begin position="152"/>
        <end position="200"/>
    </location>
</feature>
<evidence type="ECO:0008006" key="5">
    <source>
        <dbReference type="Google" id="ProtNLM"/>
    </source>
</evidence>
<dbReference type="EMBL" id="LZYH01000205">
    <property type="protein sequence ID" value="OFC62645.1"/>
    <property type="molecule type" value="Genomic_DNA"/>
</dbReference>
<protein>
    <recommendedName>
        <fullName evidence="5">PE-PGRS family protein</fullName>
    </recommendedName>
</protein>
<feature type="compositionally biased region" description="Low complexity" evidence="1">
    <location>
        <begin position="166"/>
        <end position="185"/>
    </location>
</feature>
<gene>
    <name evidence="3" type="ORF">BAE30_01710</name>
</gene>
<evidence type="ECO:0000313" key="4">
    <source>
        <dbReference type="Proteomes" id="UP000175707"/>
    </source>
</evidence>
<dbReference type="AlphaFoldDB" id="A0A1E7Z1Z0"/>
<evidence type="ECO:0000256" key="2">
    <source>
        <dbReference type="SAM" id="SignalP"/>
    </source>
</evidence>
<accession>A0A1E7Z1Z0</accession>
<proteinExistence type="predicted"/>
<reference evidence="3 4" key="1">
    <citation type="submission" date="2016-06" db="EMBL/GenBank/DDBJ databases">
        <title>Gene turnover analysis identifies the evolutionary adaptation of the extremophile Acidithiobacillus caldus.</title>
        <authorList>
            <person name="Zhang X."/>
        </authorList>
    </citation>
    <scope>NUCLEOTIDE SEQUENCE [LARGE SCALE GENOMIC DNA]</scope>
    <source>
        <strain evidence="3 4">S1</strain>
    </source>
</reference>
<comment type="caution">
    <text evidence="3">The sequence shown here is derived from an EMBL/GenBank/DDBJ whole genome shotgun (WGS) entry which is preliminary data.</text>
</comment>
<sequence>MACLLAISLLAGTGLSQASGYLFRTPIPDTVAAATPCSGSFTQSSPGTYSVTVPAGCPVSVTLNGAGGGGAMGTGGDGGRVTGTLPASSTAQTYTVVLQSGGSPANIDNYATWASGGGYAALYSASGTLIAIAGGGGGAGNSGGGSGAYTDNGGDAGNAGETSSENPNAACTTNATNGQGATDTGPGAGGASVSQCNTGPGNSGSGMVGGAGLAGDSGNGGGGGGGNGYFGGGGGSDGGNYYPGGGGGGGSNYASAALNDASFSDTEGGLGGAGYPNTPTAGANASATLTW</sequence>
<feature type="compositionally biased region" description="Polar residues" evidence="1">
    <location>
        <begin position="277"/>
        <end position="291"/>
    </location>
</feature>
<dbReference type="Proteomes" id="UP000175707">
    <property type="component" value="Unassembled WGS sequence"/>
</dbReference>
<evidence type="ECO:0000313" key="3">
    <source>
        <dbReference type="EMBL" id="OFC62645.1"/>
    </source>
</evidence>
<feature type="chain" id="PRO_5009209281" description="PE-PGRS family protein" evidence="2">
    <location>
        <begin position="19"/>
        <end position="291"/>
    </location>
</feature>
<keyword evidence="2" id="KW-0732">Signal</keyword>
<name>A0A1E7Z1Z0_9PROT</name>
<organism evidence="3 4">
    <name type="scientific">Acidithiobacillus caldus</name>
    <dbReference type="NCBI Taxonomy" id="33059"/>
    <lineage>
        <taxon>Bacteria</taxon>
        <taxon>Pseudomonadati</taxon>
        <taxon>Pseudomonadota</taxon>
        <taxon>Acidithiobacillia</taxon>
        <taxon>Acidithiobacillales</taxon>
        <taxon>Acidithiobacillaceae</taxon>
        <taxon>Acidithiobacillus</taxon>
    </lineage>
</organism>